<dbReference type="AlphaFoldDB" id="A0A433JTC1"/>
<organism evidence="2 3">
    <name type="scientific">Labedella endophytica</name>
    <dbReference type="NCBI Taxonomy" id="1523160"/>
    <lineage>
        <taxon>Bacteria</taxon>
        <taxon>Bacillati</taxon>
        <taxon>Actinomycetota</taxon>
        <taxon>Actinomycetes</taxon>
        <taxon>Micrococcales</taxon>
        <taxon>Microbacteriaceae</taxon>
        <taxon>Labedella</taxon>
    </lineage>
</organism>
<protein>
    <submittedName>
        <fullName evidence="2">Uncharacterized protein</fullName>
    </submittedName>
</protein>
<dbReference type="OrthoDB" id="5005342at2"/>
<comment type="caution">
    <text evidence="2">The sequence shown here is derived from an EMBL/GenBank/DDBJ whole genome shotgun (WGS) entry which is preliminary data.</text>
</comment>
<name>A0A433JTC1_9MICO</name>
<dbReference type="Proteomes" id="UP000274909">
    <property type="component" value="Unassembled WGS sequence"/>
</dbReference>
<dbReference type="EMBL" id="RZGZ01000002">
    <property type="protein sequence ID" value="RUR01440.1"/>
    <property type="molecule type" value="Genomic_DNA"/>
</dbReference>
<evidence type="ECO:0000313" key="2">
    <source>
        <dbReference type="EMBL" id="RUR01440.1"/>
    </source>
</evidence>
<feature type="signal peptide" evidence="1">
    <location>
        <begin position="1"/>
        <end position="22"/>
    </location>
</feature>
<dbReference type="PROSITE" id="PS51257">
    <property type="entry name" value="PROKAR_LIPOPROTEIN"/>
    <property type="match status" value="1"/>
</dbReference>
<reference evidence="2 3" key="1">
    <citation type="submission" date="2018-12" db="EMBL/GenBank/DDBJ databases">
        <authorList>
            <person name="Li F."/>
        </authorList>
    </citation>
    <scope>NUCLEOTIDE SEQUENCE [LARGE SCALE GENOMIC DNA]</scope>
    <source>
        <strain evidence="2 3">EGI 6500705</strain>
    </source>
</reference>
<keyword evidence="1" id="KW-0732">Signal</keyword>
<feature type="chain" id="PRO_5038392028" evidence="1">
    <location>
        <begin position="23"/>
        <end position="206"/>
    </location>
</feature>
<accession>A0A433JTC1</accession>
<evidence type="ECO:0000313" key="3">
    <source>
        <dbReference type="Proteomes" id="UP000274909"/>
    </source>
</evidence>
<sequence length="206" mass="21404">MRIRRMVTAAAASIAIVLSLSACGTPPWEANATATPTATASTPAAAAPTPQATVDTVVNELASGSTQRVLTAGNITLTVDYWSTLSMDQWTADANKPLSFSAVAALEGGDNRIYLSKVSIVTAVRGDAGQLPSPEPLADNANVAPGYFISAPYSYSQSFVLPGIDPAAEYVQLTVTYELLLQTTPTSSEYAKQTATDTLTIAIAQS</sequence>
<evidence type="ECO:0000256" key="1">
    <source>
        <dbReference type="SAM" id="SignalP"/>
    </source>
</evidence>
<proteinExistence type="predicted"/>
<gene>
    <name evidence="2" type="ORF">ELQ94_08055</name>
</gene>
<dbReference type="RefSeq" id="WP_127048974.1">
    <property type="nucleotide sequence ID" value="NZ_RZGZ01000002.1"/>
</dbReference>
<keyword evidence="3" id="KW-1185">Reference proteome</keyword>